<evidence type="ECO:0000313" key="1">
    <source>
        <dbReference type="EMBL" id="MCD9644834.1"/>
    </source>
</evidence>
<comment type="caution">
    <text evidence="1">The sequence shown here is derived from an EMBL/GenBank/DDBJ whole genome shotgun (WGS) entry which is preliminary data.</text>
</comment>
<reference evidence="1 2" key="1">
    <citation type="journal article" date="2021" name="BMC Genomics">
        <title>Datura genome reveals duplications of psychoactive alkaloid biosynthetic genes and high mutation rate following tissue culture.</title>
        <authorList>
            <person name="Rajewski A."/>
            <person name="Carter-House D."/>
            <person name="Stajich J."/>
            <person name="Litt A."/>
        </authorList>
    </citation>
    <scope>NUCLEOTIDE SEQUENCE [LARGE SCALE GENOMIC DNA]</scope>
    <source>
        <strain evidence="1">AR-01</strain>
    </source>
</reference>
<accession>A0ABS8VD88</accession>
<dbReference type="Proteomes" id="UP000823775">
    <property type="component" value="Unassembled WGS sequence"/>
</dbReference>
<sequence length="78" mass="8970">FKNESISFKAGRGHLLPIGVRDICVTNIVRNENEGAKHTFAESLKKKAKSIWAKQYLYGSKGRMWVRKSHPKDYSQYA</sequence>
<feature type="non-terminal residue" evidence="1">
    <location>
        <position position="1"/>
    </location>
</feature>
<organism evidence="1 2">
    <name type="scientific">Datura stramonium</name>
    <name type="common">Jimsonweed</name>
    <name type="synonym">Common thornapple</name>
    <dbReference type="NCBI Taxonomy" id="4076"/>
    <lineage>
        <taxon>Eukaryota</taxon>
        <taxon>Viridiplantae</taxon>
        <taxon>Streptophyta</taxon>
        <taxon>Embryophyta</taxon>
        <taxon>Tracheophyta</taxon>
        <taxon>Spermatophyta</taxon>
        <taxon>Magnoliopsida</taxon>
        <taxon>eudicotyledons</taxon>
        <taxon>Gunneridae</taxon>
        <taxon>Pentapetalae</taxon>
        <taxon>asterids</taxon>
        <taxon>lamiids</taxon>
        <taxon>Solanales</taxon>
        <taxon>Solanaceae</taxon>
        <taxon>Solanoideae</taxon>
        <taxon>Datureae</taxon>
        <taxon>Datura</taxon>
    </lineage>
</organism>
<proteinExistence type="predicted"/>
<name>A0ABS8VD88_DATST</name>
<protein>
    <submittedName>
        <fullName evidence="1">Uncharacterized protein</fullName>
    </submittedName>
</protein>
<gene>
    <name evidence="1" type="ORF">HAX54_033283</name>
</gene>
<dbReference type="EMBL" id="JACEIK010004259">
    <property type="protein sequence ID" value="MCD9644834.1"/>
    <property type="molecule type" value="Genomic_DNA"/>
</dbReference>
<evidence type="ECO:0000313" key="2">
    <source>
        <dbReference type="Proteomes" id="UP000823775"/>
    </source>
</evidence>
<keyword evidence="2" id="KW-1185">Reference proteome</keyword>